<feature type="transmembrane region" description="Helical" evidence="7">
    <location>
        <begin position="80"/>
        <end position="100"/>
    </location>
</feature>
<feature type="transmembrane region" description="Helical" evidence="7">
    <location>
        <begin position="184"/>
        <end position="203"/>
    </location>
</feature>
<evidence type="ECO:0000256" key="2">
    <source>
        <dbReference type="ARBA" id="ARBA00022692"/>
    </source>
</evidence>
<dbReference type="Proteomes" id="UP001321125">
    <property type="component" value="Unassembled WGS sequence"/>
</dbReference>
<dbReference type="EMBL" id="JAKNQU010000001">
    <property type="protein sequence ID" value="MCZ0925949.1"/>
    <property type="molecule type" value="Genomic_DNA"/>
</dbReference>
<keyword evidence="3" id="KW-0547">Nucleotide-binding</keyword>
<feature type="transmembrane region" description="Helical" evidence="7">
    <location>
        <begin position="264"/>
        <end position="284"/>
    </location>
</feature>
<gene>
    <name evidence="10" type="ORF">L0635_02500</name>
</gene>
<dbReference type="InterPro" id="IPR003593">
    <property type="entry name" value="AAA+_ATPase"/>
</dbReference>
<feature type="transmembrane region" description="Helical" evidence="7">
    <location>
        <begin position="38"/>
        <end position="60"/>
    </location>
</feature>
<dbReference type="SUPFAM" id="SSF52540">
    <property type="entry name" value="P-loop containing nucleoside triphosphate hydrolases"/>
    <property type="match status" value="1"/>
</dbReference>
<dbReference type="InterPro" id="IPR011527">
    <property type="entry name" value="ABC1_TM_dom"/>
</dbReference>
<dbReference type="PROSITE" id="PS00211">
    <property type="entry name" value="ABC_TRANSPORTER_1"/>
    <property type="match status" value="1"/>
</dbReference>
<evidence type="ECO:0000259" key="9">
    <source>
        <dbReference type="PROSITE" id="PS50929"/>
    </source>
</evidence>
<comment type="subcellular location">
    <subcellularLocation>
        <location evidence="1">Cell membrane</location>
        <topology evidence="1">Multi-pass membrane protein</topology>
    </subcellularLocation>
</comment>
<evidence type="ECO:0000256" key="1">
    <source>
        <dbReference type="ARBA" id="ARBA00004651"/>
    </source>
</evidence>
<organism evidence="10 11">
    <name type="scientific">Vreelandella janggokensis</name>
    <dbReference type="NCBI Taxonomy" id="370767"/>
    <lineage>
        <taxon>Bacteria</taxon>
        <taxon>Pseudomonadati</taxon>
        <taxon>Pseudomonadota</taxon>
        <taxon>Gammaproteobacteria</taxon>
        <taxon>Oceanospirillales</taxon>
        <taxon>Halomonadaceae</taxon>
        <taxon>Vreelandella</taxon>
    </lineage>
</organism>
<evidence type="ECO:0000256" key="6">
    <source>
        <dbReference type="ARBA" id="ARBA00023136"/>
    </source>
</evidence>
<evidence type="ECO:0000256" key="7">
    <source>
        <dbReference type="SAM" id="Phobius"/>
    </source>
</evidence>
<keyword evidence="6 7" id="KW-0472">Membrane</keyword>
<evidence type="ECO:0000313" key="11">
    <source>
        <dbReference type="Proteomes" id="UP001321125"/>
    </source>
</evidence>
<name>A0ABT4IQJ2_9GAMM</name>
<dbReference type="InterPro" id="IPR017871">
    <property type="entry name" value="ABC_transporter-like_CS"/>
</dbReference>
<dbReference type="InterPro" id="IPR027417">
    <property type="entry name" value="P-loop_NTPase"/>
</dbReference>
<keyword evidence="5 7" id="KW-1133">Transmembrane helix</keyword>
<reference evidence="10 11" key="1">
    <citation type="submission" date="2022-02" db="EMBL/GenBank/DDBJ databases">
        <title>Study of halophilic communities from a Mexican lake.</title>
        <authorList>
            <person name="Hernandez-Soto L.M."/>
            <person name="Martinez-Abarca F."/>
            <person name="Ramirez-Saad H.C."/>
            <person name="Aguirre-Garrido J.F."/>
        </authorList>
    </citation>
    <scope>NUCLEOTIDE SEQUENCE [LARGE SCALE GENOMIC DNA]</scope>
    <source>
        <strain evidence="10 11">Hjan13</strain>
    </source>
</reference>
<dbReference type="SUPFAM" id="SSF90123">
    <property type="entry name" value="ABC transporter transmembrane region"/>
    <property type="match status" value="1"/>
</dbReference>
<dbReference type="PROSITE" id="PS50929">
    <property type="entry name" value="ABC_TM1F"/>
    <property type="match status" value="1"/>
</dbReference>
<protein>
    <submittedName>
        <fullName evidence="10">ABC transporter ATP-binding protein/permease</fullName>
    </submittedName>
</protein>
<evidence type="ECO:0000313" key="10">
    <source>
        <dbReference type="EMBL" id="MCZ0925949.1"/>
    </source>
</evidence>
<evidence type="ECO:0000256" key="5">
    <source>
        <dbReference type="ARBA" id="ARBA00022989"/>
    </source>
</evidence>
<dbReference type="Gene3D" id="1.20.1560.10">
    <property type="entry name" value="ABC transporter type 1, transmembrane domain"/>
    <property type="match status" value="1"/>
</dbReference>
<keyword evidence="11" id="KW-1185">Reference proteome</keyword>
<sequence length="621" mass="68625">MFRYFETRVDPYPEGNVTTPPKGLAAFIWHFSRPVWPLLLLMSLFTGLVSAAEVVFFSYMGELVDWLGNVERENFWAEHGLWLSGVGILVLIGLPLLVLAQSLVTHQSIFGNYPMIGRWLSHRHMLSQSLAFYQDEFAGRVSQKVMQTALAIRETVTKVMDLLVYAIVYFTGAAILMGRADPWLLLPLGLWLAGYLAIMWFFVPRLRDVSMAQADARAQMTGRVVDSYSNIQTIKLFADTQREQDYAKDAMEGFMGTVHRQMRLVTIMSVCLTLLNTALLVGTAGMAISAWYLDAISLGVLAIAIALVMRIRFMSDWILWEVAGLFENIGTVQDGMNTIAQEPTVRDTPNAQALSVPHGAIAFEALRFGYEQAKGENRTVFDGLSLNIAPGEKIGLIGRSGAGKSTLANLLLRFYDLQGGRIVIDGQDIAGVTQTSLRHQIGMVTQDTSLLHRSLRDNIRYGSPHANDDDVWEAVCRAHADTFINDLVDPKGRRGLDAHVGERGVKLSGGQRQRIAIARVLLKNAPILVLDEATSALDSEVEAAIQEQLDTLMEGKTVIAIAHRLSTIAMLDRLIVVDEGRIVESGTHAQLLEKNGIYARLWRRQSGGFIGLDVDAVSPNG</sequence>
<feature type="transmembrane region" description="Helical" evidence="7">
    <location>
        <begin position="162"/>
        <end position="178"/>
    </location>
</feature>
<feature type="transmembrane region" description="Helical" evidence="7">
    <location>
        <begin position="290"/>
        <end position="309"/>
    </location>
</feature>
<dbReference type="PANTHER" id="PTHR43394:SF1">
    <property type="entry name" value="ATP-BINDING CASSETTE SUB-FAMILY B MEMBER 10, MITOCHONDRIAL"/>
    <property type="match status" value="1"/>
</dbReference>
<comment type="caution">
    <text evidence="10">The sequence shown here is derived from an EMBL/GenBank/DDBJ whole genome shotgun (WGS) entry which is preliminary data.</text>
</comment>
<dbReference type="InterPro" id="IPR003439">
    <property type="entry name" value="ABC_transporter-like_ATP-bd"/>
</dbReference>
<dbReference type="InterPro" id="IPR036640">
    <property type="entry name" value="ABC1_TM_sf"/>
</dbReference>
<dbReference type="Pfam" id="PF00664">
    <property type="entry name" value="ABC_membrane"/>
    <property type="match status" value="1"/>
</dbReference>
<dbReference type="InterPro" id="IPR039421">
    <property type="entry name" value="Type_1_exporter"/>
</dbReference>
<keyword evidence="4 10" id="KW-0067">ATP-binding</keyword>
<keyword evidence="2 7" id="KW-0812">Transmembrane</keyword>
<proteinExistence type="predicted"/>
<dbReference type="PANTHER" id="PTHR43394">
    <property type="entry name" value="ATP-DEPENDENT PERMEASE MDL1, MITOCHONDRIAL"/>
    <property type="match status" value="1"/>
</dbReference>
<dbReference type="SMART" id="SM00382">
    <property type="entry name" value="AAA"/>
    <property type="match status" value="1"/>
</dbReference>
<feature type="domain" description="ABC transporter" evidence="8">
    <location>
        <begin position="361"/>
        <end position="604"/>
    </location>
</feature>
<dbReference type="Gene3D" id="3.40.50.300">
    <property type="entry name" value="P-loop containing nucleotide triphosphate hydrolases"/>
    <property type="match status" value="1"/>
</dbReference>
<evidence type="ECO:0000256" key="3">
    <source>
        <dbReference type="ARBA" id="ARBA00022741"/>
    </source>
</evidence>
<dbReference type="GO" id="GO:0005524">
    <property type="term" value="F:ATP binding"/>
    <property type="evidence" value="ECO:0007669"/>
    <property type="project" value="UniProtKB-KW"/>
</dbReference>
<evidence type="ECO:0000259" key="8">
    <source>
        <dbReference type="PROSITE" id="PS50893"/>
    </source>
</evidence>
<dbReference type="Pfam" id="PF00005">
    <property type="entry name" value="ABC_tran"/>
    <property type="match status" value="1"/>
</dbReference>
<feature type="domain" description="ABC transmembrane type-1" evidence="9">
    <location>
        <begin position="40"/>
        <end position="320"/>
    </location>
</feature>
<dbReference type="PROSITE" id="PS50893">
    <property type="entry name" value="ABC_TRANSPORTER_2"/>
    <property type="match status" value="1"/>
</dbReference>
<evidence type="ECO:0000256" key="4">
    <source>
        <dbReference type="ARBA" id="ARBA00022840"/>
    </source>
</evidence>
<accession>A0ABT4IQJ2</accession>